<proteinExistence type="predicted"/>
<evidence type="ECO:0000313" key="1">
    <source>
        <dbReference type="EMBL" id="MBM7490070.1"/>
    </source>
</evidence>
<reference evidence="1 2" key="1">
    <citation type="submission" date="2021-01" db="EMBL/GenBank/DDBJ databases">
        <title>Sequencing the genomes of 1000 actinobacteria strains.</title>
        <authorList>
            <person name="Klenk H.-P."/>
        </authorList>
    </citation>
    <scope>NUCLEOTIDE SEQUENCE [LARGE SCALE GENOMIC DNA]</scope>
    <source>
        <strain evidence="1 2">DSM 100204</strain>
    </source>
</reference>
<gene>
    <name evidence="1" type="ORF">JOD64_001292</name>
</gene>
<keyword evidence="2" id="KW-1185">Reference proteome</keyword>
<dbReference type="Proteomes" id="UP000764837">
    <property type="component" value="Unassembled WGS sequence"/>
</dbReference>
<accession>A0ABS2LPF6</accession>
<organism evidence="1 2">
    <name type="scientific">Micromonospora luteifusca</name>
    <dbReference type="NCBI Taxonomy" id="709860"/>
    <lineage>
        <taxon>Bacteria</taxon>
        <taxon>Bacillati</taxon>
        <taxon>Actinomycetota</taxon>
        <taxon>Actinomycetes</taxon>
        <taxon>Micromonosporales</taxon>
        <taxon>Micromonosporaceae</taxon>
        <taxon>Micromonospora</taxon>
    </lineage>
</organism>
<dbReference type="EMBL" id="JAFBBP010000001">
    <property type="protein sequence ID" value="MBM7490070.1"/>
    <property type="molecule type" value="Genomic_DNA"/>
</dbReference>
<evidence type="ECO:0000313" key="2">
    <source>
        <dbReference type="Proteomes" id="UP000764837"/>
    </source>
</evidence>
<protein>
    <submittedName>
        <fullName evidence="1">Uncharacterized protein</fullName>
    </submittedName>
</protein>
<dbReference type="RefSeq" id="WP_204941385.1">
    <property type="nucleotide sequence ID" value="NZ_JAFBBP010000001.1"/>
</dbReference>
<sequence>MSQSLVVAARPVDPRPGARAAEYLTSPYASGTLAAAVTALAADLPARHPAARGHAAQVTALLAVGDQVLPACRTAVDAWRADGQPYPLGRTLLGLAESAAAAVTNRVEAAALAHRLGLLAEPATPR</sequence>
<comment type="caution">
    <text evidence="1">The sequence shown here is derived from an EMBL/GenBank/DDBJ whole genome shotgun (WGS) entry which is preliminary data.</text>
</comment>
<name>A0ABS2LPF6_9ACTN</name>